<keyword evidence="1" id="KW-0808">Transferase</keyword>
<feature type="compositionally biased region" description="Basic and acidic residues" evidence="2">
    <location>
        <begin position="1"/>
        <end position="15"/>
    </location>
</feature>
<proteinExistence type="predicted"/>
<dbReference type="GO" id="GO:0004674">
    <property type="term" value="F:protein serine/threonine kinase activity"/>
    <property type="evidence" value="ECO:0007669"/>
    <property type="project" value="UniProtKB-KW"/>
</dbReference>
<dbReference type="EMBL" id="BJVJ01000079">
    <property type="protein sequence ID" value="GEL26216.1"/>
    <property type="molecule type" value="Genomic_DNA"/>
</dbReference>
<feature type="compositionally biased region" description="Low complexity" evidence="2">
    <location>
        <begin position="23"/>
        <end position="82"/>
    </location>
</feature>
<evidence type="ECO:0000259" key="3">
    <source>
        <dbReference type="Pfam" id="PF13581"/>
    </source>
</evidence>
<dbReference type="OrthoDB" id="5184914at2"/>
<dbReference type="PANTHER" id="PTHR35526:SF3">
    <property type="entry name" value="ANTI-SIGMA-F FACTOR RSBW"/>
    <property type="match status" value="1"/>
</dbReference>
<evidence type="ECO:0000313" key="4">
    <source>
        <dbReference type="EMBL" id="GEL26216.1"/>
    </source>
</evidence>
<dbReference type="AlphaFoldDB" id="A0A511DN20"/>
<dbReference type="SUPFAM" id="SSF55874">
    <property type="entry name" value="ATPase domain of HSP90 chaperone/DNA topoisomerase II/histidine kinase"/>
    <property type="match status" value="1"/>
</dbReference>
<dbReference type="InterPro" id="IPR003594">
    <property type="entry name" value="HATPase_dom"/>
</dbReference>
<evidence type="ECO:0000256" key="2">
    <source>
        <dbReference type="SAM" id="MobiDB-lite"/>
    </source>
</evidence>
<accession>A0A511DN20</accession>
<dbReference type="InterPro" id="IPR050267">
    <property type="entry name" value="Anti-sigma-factor_SerPK"/>
</dbReference>
<name>A0A511DN20_9PSEU</name>
<dbReference type="Pfam" id="PF13581">
    <property type="entry name" value="HATPase_c_2"/>
    <property type="match status" value="1"/>
</dbReference>
<dbReference type="InterPro" id="IPR036890">
    <property type="entry name" value="HATPase_C_sf"/>
</dbReference>
<dbReference type="Proteomes" id="UP000321685">
    <property type="component" value="Unassembled WGS sequence"/>
</dbReference>
<evidence type="ECO:0000256" key="1">
    <source>
        <dbReference type="ARBA" id="ARBA00022527"/>
    </source>
</evidence>
<evidence type="ECO:0000313" key="5">
    <source>
        <dbReference type="Proteomes" id="UP000321685"/>
    </source>
</evidence>
<reference evidence="4 5" key="1">
    <citation type="submission" date="2019-07" db="EMBL/GenBank/DDBJ databases">
        <title>Whole genome shotgun sequence of Pseudonocardia sulfidoxydans NBRC 16205.</title>
        <authorList>
            <person name="Hosoyama A."/>
            <person name="Uohara A."/>
            <person name="Ohji S."/>
            <person name="Ichikawa N."/>
        </authorList>
    </citation>
    <scope>NUCLEOTIDE SEQUENCE [LARGE SCALE GENOMIC DNA]</scope>
    <source>
        <strain evidence="4 5">NBRC 16205</strain>
    </source>
</reference>
<keyword evidence="1" id="KW-0418">Kinase</keyword>
<feature type="region of interest" description="Disordered" evidence="2">
    <location>
        <begin position="1"/>
        <end position="105"/>
    </location>
</feature>
<sequence length="246" mass="24701">MTQPARHPDPIDHPDPSAAGPHGANSDAAGPHAAGAHAANSDAAGPATADPSTADPHAADPSAAGPHAAGPHAAAGPDAAGPIGHDLTDSDTTDPDQADLGGGAQAGPQAVEFVHRAWPAEASALGHIRRELVAWIGPLGLSADEVDDVVLAVDEAAANVVEHAYSPDDPGSVELTLWTEPGALCIEITDHGTWNPTEAPGRGIDLMQRMVGAVLIHVDERGSRVLLRHPLPGARERGGGHGDGGA</sequence>
<keyword evidence="5" id="KW-1185">Reference proteome</keyword>
<keyword evidence="1" id="KW-0723">Serine/threonine-protein kinase</keyword>
<comment type="caution">
    <text evidence="4">The sequence shown here is derived from an EMBL/GenBank/DDBJ whole genome shotgun (WGS) entry which is preliminary data.</text>
</comment>
<gene>
    <name evidence="4" type="ORF">PSU4_51700</name>
</gene>
<dbReference type="PANTHER" id="PTHR35526">
    <property type="entry name" value="ANTI-SIGMA-F FACTOR RSBW-RELATED"/>
    <property type="match status" value="1"/>
</dbReference>
<organism evidence="4 5">
    <name type="scientific">Pseudonocardia sulfidoxydans NBRC 16205</name>
    <dbReference type="NCBI Taxonomy" id="1223511"/>
    <lineage>
        <taxon>Bacteria</taxon>
        <taxon>Bacillati</taxon>
        <taxon>Actinomycetota</taxon>
        <taxon>Actinomycetes</taxon>
        <taxon>Pseudonocardiales</taxon>
        <taxon>Pseudonocardiaceae</taxon>
        <taxon>Pseudonocardia</taxon>
    </lineage>
</organism>
<dbReference type="CDD" id="cd16936">
    <property type="entry name" value="HATPase_RsbW-like"/>
    <property type="match status" value="1"/>
</dbReference>
<dbReference type="Gene3D" id="3.30.565.10">
    <property type="entry name" value="Histidine kinase-like ATPase, C-terminal domain"/>
    <property type="match status" value="1"/>
</dbReference>
<dbReference type="RefSeq" id="WP_147113799.1">
    <property type="nucleotide sequence ID" value="NZ_BJVJ01000079.1"/>
</dbReference>
<feature type="domain" description="Histidine kinase/HSP90-like ATPase" evidence="3">
    <location>
        <begin position="119"/>
        <end position="228"/>
    </location>
</feature>
<protein>
    <recommendedName>
        <fullName evidence="3">Histidine kinase/HSP90-like ATPase domain-containing protein</fullName>
    </recommendedName>
</protein>